<dbReference type="OrthoDB" id="2248799at2"/>
<feature type="compositionally biased region" description="Low complexity" evidence="1">
    <location>
        <begin position="28"/>
        <end position="43"/>
    </location>
</feature>
<evidence type="ECO:0000313" key="2">
    <source>
        <dbReference type="EMBL" id="KRL57347.1"/>
    </source>
</evidence>
<keyword evidence="3" id="KW-1185">Reference proteome</keyword>
<organism evidence="2 3">
    <name type="scientific">Furfurilactobacillus rossiae DSM 15814</name>
    <dbReference type="NCBI Taxonomy" id="1114972"/>
    <lineage>
        <taxon>Bacteria</taxon>
        <taxon>Bacillati</taxon>
        <taxon>Bacillota</taxon>
        <taxon>Bacilli</taxon>
        <taxon>Lactobacillales</taxon>
        <taxon>Lactobacillaceae</taxon>
        <taxon>Furfurilactobacillus</taxon>
    </lineage>
</organism>
<feature type="compositionally biased region" description="Low complexity" evidence="1">
    <location>
        <begin position="10"/>
        <end position="20"/>
    </location>
</feature>
<reference evidence="2 3" key="1">
    <citation type="journal article" date="2015" name="Genome Announc.">
        <title>Expanding the biotechnology potential of lactobacilli through comparative genomics of 213 strains and associated genera.</title>
        <authorList>
            <person name="Sun Z."/>
            <person name="Harris H.M."/>
            <person name="McCann A."/>
            <person name="Guo C."/>
            <person name="Argimon S."/>
            <person name="Zhang W."/>
            <person name="Yang X."/>
            <person name="Jeffery I.B."/>
            <person name="Cooney J.C."/>
            <person name="Kagawa T.F."/>
            <person name="Liu W."/>
            <person name="Song Y."/>
            <person name="Salvetti E."/>
            <person name="Wrobel A."/>
            <person name="Rasinkangas P."/>
            <person name="Parkhill J."/>
            <person name="Rea M.C."/>
            <person name="O'Sullivan O."/>
            <person name="Ritari J."/>
            <person name="Douillard F.P."/>
            <person name="Paul Ross R."/>
            <person name="Yang R."/>
            <person name="Briner A.E."/>
            <person name="Felis G.E."/>
            <person name="de Vos W.M."/>
            <person name="Barrangou R."/>
            <person name="Klaenhammer T.R."/>
            <person name="Caufield P.W."/>
            <person name="Cui Y."/>
            <person name="Zhang H."/>
            <person name="O'Toole P.W."/>
        </authorList>
    </citation>
    <scope>NUCLEOTIDE SEQUENCE [LARGE SCALE GENOMIC DNA]</scope>
    <source>
        <strain evidence="2 3">DSM 15814</strain>
    </source>
</reference>
<evidence type="ECO:0000313" key="3">
    <source>
        <dbReference type="Proteomes" id="UP000051999"/>
    </source>
</evidence>
<dbReference type="EMBL" id="AZFF01000001">
    <property type="protein sequence ID" value="KRL57347.1"/>
    <property type="molecule type" value="Genomic_DNA"/>
</dbReference>
<gene>
    <name evidence="2" type="ORF">FD35_GL000360</name>
</gene>
<feature type="region of interest" description="Disordered" evidence="1">
    <location>
        <begin position="1"/>
        <end position="71"/>
    </location>
</feature>
<feature type="compositionally biased region" description="Basic and acidic residues" evidence="1">
    <location>
        <begin position="57"/>
        <end position="71"/>
    </location>
</feature>
<dbReference type="Proteomes" id="UP000051999">
    <property type="component" value="Unassembled WGS sequence"/>
</dbReference>
<accession>A0A0R1RVV0</accession>
<dbReference type="eggNOG" id="ENOG5033W0S">
    <property type="taxonomic scope" value="Bacteria"/>
</dbReference>
<dbReference type="PATRIC" id="fig|1114972.6.peg.360"/>
<dbReference type="AlphaFoldDB" id="A0A0R1RVV0"/>
<dbReference type="RefSeq" id="WP_017261751.1">
    <property type="nucleotide sequence ID" value="NZ_AUAW01000001.1"/>
</dbReference>
<sequence>MTSDDKRDLTSASAESTEASTAKDVHSDQTASTATKQQQSSRTDSAVATDSEAASATKKEAESGTSKEKKLDTLTPSQRFRIYNNNIKDGLQNGIQFTKYLDQLTETQDTDELLDSATHLFDFKMDTAFVTFPHQYTASDYYLLFMSRLLEIHEEKGLILTSAADHEELSVTFDALGTQPDFKFVLVGGRNGGAFFTDKASGLHLFYMNLERQQIRFNSKAFTDLFAVALADQSADKKMAAIDTLITFAKDLQRDYHFTADYNLLETDNNAEYQTKHPALPAGTVDKLFVASADSHYMLQNAPAGNGAIIDLEDDLVFGIADAGTQTAPKWVITTTDPKNQISLMAVLLNYDFIRQWYLANRDDLEIQSDPLIFA</sequence>
<name>A0A0R1RVV0_9LACO</name>
<proteinExistence type="predicted"/>
<protein>
    <submittedName>
        <fullName evidence="2">Uncharacterized protein</fullName>
    </submittedName>
</protein>
<dbReference type="STRING" id="1114972.FD35_GL000360"/>
<evidence type="ECO:0000256" key="1">
    <source>
        <dbReference type="SAM" id="MobiDB-lite"/>
    </source>
</evidence>
<comment type="caution">
    <text evidence="2">The sequence shown here is derived from an EMBL/GenBank/DDBJ whole genome shotgun (WGS) entry which is preliminary data.</text>
</comment>